<dbReference type="AlphaFoldDB" id="A0AAV4MUR7"/>
<keyword evidence="7" id="KW-0694">RNA-binding</keyword>
<protein>
    <recommendedName>
        <fullName evidence="2">alanine--tRNA ligase</fullName>
        <ecNumber evidence="2">6.1.1.7</ecNumber>
    </recommendedName>
</protein>
<dbReference type="Gene3D" id="3.30.930.10">
    <property type="entry name" value="Bira Bifunctional Protein, Domain 2"/>
    <property type="match status" value="1"/>
</dbReference>
<evidence type="ECO:0000256" key="2">
    <source>
        <dbReference type="ARBA" id="ARBA00013168"/>
    </source>
</evidence>
<dbReference type="PROSITE" id="PS50860">
    <property type="entry name" value="AA_TRNA_LIGASE_II_ALA"/>
    <property type="match status" value="1"/>
</dbReference>
<evidence type="ECO:0000313" key="11">
    <source>
        <dbReference type="EMBL" id="GIX75705.1"/>
    </source>
</evidence>
<dbReference type="PRINTS" id="PR00980">
    <property type="entry name" value="TRNASYNTHALA"/>
</dbReference>
<evidence type="ECO:0000256" key="6">
    <source>
        <dbReference type="ARBA" id="ARBA00022840"/>
    </source>
</evidence>
<dbReference type="InterPro" id="IPR045864">
    <property type="entry name" value="aa-tRNA-synth_II/BPL/LPL"/>
</dbReference>
<dbReference type="SUPFAM" id="SSF55681">
    <property type="entry name" value="Class II aaRS and biotin synthetases"/>
    <property type="match status" value="1"/>
</dbReference>
<dbReference type="InterPro" id="IPR018165">
    <property type="entry name" value="Ala-tRNA-synth_IIc_core"/>
</dbReference>
<evidence type="ECO:0000256" key="1">
    <source>
        <dbReference type="ARBA" id="ARBA00008226"/>
    </source>
</evidence>
<sequence length="520" mass="59312">MKVLKANLFNKYVCALNARHFSNIQNSRKSKLNAIKSENFTSKNVRDLFLKYFVNEKNHTYVPSSPVVLANDPSLLFVNAGMNQFRSLFLNKSYPGHPFYGLERVANSQKCVRLSGKHNDLKDVGVEACKMAWDLLINVYGLKTENLYVTYFGGDKHLNVPPDEECKNIWLDIGIQPSHIFPFGAKDNFWEMADKGPCGPCSEIHYDFLNSGPEIVAQKINAGSHDVMEIWNLVFVQYNRETGTELKSIPNLNIDTGMGLERLTAVLQGTRSNYDTDLFTPLFEAIELKFRVRPYLGKTGYADSDGLDTAYRILADHSRMHVLRKIIRRAAYAANRVMKTHPGALSSLVPHVAKTLDFYPEIGKHVDEIIYIVNDEEKMLHQAINKGRKARNKMISDNPNKVLNGQQAMDLHYIYGLEDNIIQDIADEVNVNVDWENCERLKRRKELFYTEKGLGQEDSLPCLLFNLALGKTIRDWNNYKWNHLADNHLTAGFANVVVIIGKLNGHLLGKQLRHLSHLRM</sequence>
<accession>A0AAV4MUR7</accession>
<dbReference type="PANTHER" id="PTHR11777">
    <property type="entry name" value="ALANYL-TRNA SYNTHETASE"/>
    <property type="match status" value="1"/>
</dbReference>
<keyword evidence="12" id="KW-1185">Reference proteome</keyword>
<dbReference type="InterPro" id="IPR050058">
    <property type="entry name" value="Ala-tRNA_ligase"/>
</dbReference>
<dbReference type="SUPFAM" id="SSF101353">
    <property type="entry name" value="Putative anticodon-binding domain of alanyl-tRNA synthetase (AlaRS)"/>
    <property type="match status" value="1"/>
</dbReference>
<evidence type="ECO:0000256" key="7">
    <source>
        <dbReference type="ARBA" id="ARBA00022884"/>
    </source>
</evidence>
<evidence type="ECO:0000313" key="12">
    <source>
        <dbReference type="Proteomes" id="UP001054945"/>
    </source>
</evidence>
<feature type="domain" description="Alanyl-transfer RNA synthetases family profile" evidence="10">
    <location>
        <begin position="40"/>
        <end position="446"/>
    </location>
</feature>
<comment type="similarity">
    <text evidence="1">Belongs to the class-II aminoacyl-tRNA synthetase family.</text>
</comment>
<keyword evidence="3" id="KW-0820">tRNA-binding</keyword>
<dbReference type="Pfam" id="PF01411">
    <property type="entry name" value="tRNA-synt_2c"/>
    <property type="match status" value="1"/>
</dbReference>
<evidence type="ECO:0000259" key="10">
    <source>
        <dbReference type="PROSITE" id="PS50860"/>
    </source>
</evidence>
<dbReference type="GO" id="GO:0005524">
    <property type="term" value="F:ATP binding"/>
    <property type="evidence" value="ECO:0007669"/>
    <property type="project" value="UniProtKB-KW"/>
</dbReference>
<evidence type="ECO:0000256" key="5">
    <source>
        <dbReference type="ARBA" id="ARBA00022741"/>
    </source>
</evidence>
<keyword evidence="5" id="KW-0547">Nucleotide-binding</keyword>
<evidence type="ECO:0000256" key="3">
    <source>
        <dbReference type="ARBA" id="ARBA00022555"/>
    </source>
</evidence>
<evidence type="ECO:0000256" key="4">
    <source>
        <dbReference type="ARBA" id="ARBA00022598"/>
    </source>
</evidence>
<organism evidence="11 12">
    <name type="scientific">Caerostris extrusa</name>
    <name type="common">Bark spider</name>
    <name type="synonym">Caerostris bankana</name>
    <dbReference type="NCBI Taxonomy" id="172846"/>
    <lineage>
        <taxon>Eukaryota</taxon>
        <taxon>Metazoa</taxon>
        <taxon>Ecdysozoa</taxon>
        <taxon>Arthropoda</taxon>
        <taxon>Chelicerata</taxon>
        <taxon>Arachnida</taxon>
        <taxon>Araneae</taxon>
        <taxon>Araneomorphae</taxon>
        <taxon>Entelegynae</taxon>
        <taxon>Araneoidea</taxon>
        <taxon>Araneidae</taxon>
        <taxon>Caerostris</taxon>
    </lineage>
</organism>
<dbReference type="PANTHER" id="PTHR11777:SF9">
    <property type="entry name" value="ALANINE--TRNA LIGASE, CYTOPLASMIC"/>
    <property type="match status" value="1"/>
</dbReference>
<dbReference type="GO" id="GO:0006419">
    <property type="term" value="P:alanyl-tRNA aminoacylation"/>
    <property type="evidence" value="ECO:0007669"/>
    <property type="project" value="InterPro"/>
</dbReference>
<dbReference type="GO" id="GO:0005739">
    <property type="term" value="C:mitochondrion"/>
    <property type="evidence" value="ECO:0007669"/>
    <property type="project" value="TreeGrafter"/>
</dbReference>
<dbReference type="GO" id="GO:0000049">
    <property type="term" value="F:tRNA binding"/>
    <property type="evidence" value="ECO:0007669"/>
    <property type="project" value="UniProtKB-KW"/>
</dbReference>
<name>A0AAV4MUR7_CAEEX</name>
<keyword evidence="8" id="KW-0648">Protein biosynthesis</keyword>
<dbReference type="EC" id="6.1.1.7" evidence="2"/>
<dbReference type="Proteomes" id="UP001054945">
    <property type="component" value="Unassembled WGS sequence"/>
</dbReference>
<dbReference type="CDD" id="cd00673">
    <property type="entry name" value="AlaRS_core"/>
    <property type="match status" value="1"/>
</dbReference>
<dbReference type="InterPro" id="IPR018164">
    <property type="entry name" value="Ala-tRNA-synth_IIc_N"/>
</dbReference>
<gene>
    <name evidence="11" type="ORF">CEXT_223981</name>
</gene>
<evidence type="ECO:0000256" key="8">
    <source>
        <dbReference type="ARBA" id="ARBA00022917"/>
    </source>
</evidence>
<evidence type="ECO:0000256" key="9">
    <source>
        <dbReference type="ARBA" id="ARBA00023146"/>
    </source>
</evidence>
<proteinExistence type="inferred from homology"/>
<dbReference type="GO" id="GO:0004813">
    <property type="term" value="F:alanine-tRNA ligase activity"/>
    <property type="evidence" value="ECO:0007669"/>
    <property type="project" value="UniProtKB-EC"/>
</dbReference>
<keyword evidence="4 11" id="KW-0436">Ligase</keyword>
<comment type="caution">
    <text evidence="11">The sequence shown here is derived from an EMBL/GenBank/DDBJ whole genome shotgun (WGS) entry which is preliminary data.</text>
</comment>
<dbReference type="EMBL" id="BPLR01020189">
    <property type="protein sequence ID" value="GIX75705.1"/>
    <property type="molecule type" value="Genomic_DNA"/>
</dbReference>
<dbReference type="InterPro" id="IPR018162">
    <property type="entry name" value="Ala-tRNA-ligase_IIc_anticod-bd"/>
</dbReference>
<dbReference type="InterPro" id="IPR002318">
    <property type="entry name" value="Ala-tRNA-lgiase_IIc"/>
</dbReference>
<keyword evidence="6" id="KW-0067">ATP-binding</keyword>
<reference evidence="11 12" key="1">
    <citation type="submission" date="2021-06" db="EMBL/GenBank/DDBJ databases">
        <title>Caerostris extrusa draft genome.</title>
        <authorList>
            <person name="Kono N."/>
            <person name="Arakawa K."/>
        </authorList>
    </citation>
    <scope>NUCLEOTIDE SEQUENCE [LARGE SCALE GENOMIC DNA]</scope>
</reference>
<keyword evidence="9" id="KW-0030">Aminoacyl-tRNA synthetase</keyword>
<dbReference type="GO" id="GO:0002161">
    <property type="term" value="F:aminoacyl-tRNA deacylase activity"/>
    <property type="evidence" value="ECO:0007669"/>
    <property type="project" value="TreeGrafter"/>
</dbReference>